<name>A0A1E7Q9S4_9GAMM</name>
<dbReference type="GO" id="GO:0006874">
    <property type="term" value="P:intracellular calcium ion homeostasis"/>
    <property type="evidence" value="ECO:0007669"/>
    <property type="project" value="TreeGrafter"/>
</dbReference>
<dbReference type="InterPro" id="IPR004481">
    <property type="entry name" value="K/Na/Ca-exchanger"/>
</dbReference>
<keyword evidence="2 5" id="KW-0812">Transmembrane</keyword>
<evidence type="ECO:0000313" key="7">
    <source>
        <dbReference type="EMBL" id="OEY70907.1"/>
    </source>
</evidence>
<dbReference type="InterPro" id="IPR044880">
    <property type="entry name" value="NCX_ion-bd_dom_sf"/>
</dbReference>
<dbReference type="InterPro" id="IPR004837">
    <property type="entry name" value="NaCa_Exmemb"/>
</dbReference>
<accession>A0A1E7Q9S4</accession>
<dbReference type="PANTHER" id="PTHR10846">
    <property type="entry name" value="SODIUM/POTASSIUM/CALCIUM EXCHANGER"/>
    <property type="match status" value="1"/>
</dbReference>
<feature type="transmembrane region" description="Helical" evidence="5">
    <location>
        <begin position="6"/>
        <end position="27"/>
    </location>
</feature>
<protein>
    <submittedName>
        <fullName evidence="7">Calcium/sodium antiporter</fullName>
    </submittedName>
</protein>
<proteinExistence type="predicted"/>
<dbReference type="PANTHER" id="PTHR10846:SF8">
    <property type="entry name" value="INNER MEMBRANE PROTEIN YRBG"/>
    <property type="match status" value="1"/>
</dbReference>
<reference evidence="8" key="1">
    <citation type="submission" date="2016-09" db="EMBL/GenBank/DDBJ databases">
        <authorList>
            <person name="Wan X."/>
            <person name="Hou S."/>
        </authorList>
    </citation>
    <scope>NUCLEOTIDE SEQUENCE [LARGE SCALE GENOMIC DNA]</scope>
    <source>
        <strain evidence="8">KH87</strain>
    </source>
</reference>
<dbReference type="AlphaFoldDB" id="A0A1E7Q9S4"/>
<keyword evidence="8" id="KW-1185">Reference proteome</keyword>
<dbReference type="Proteomes" id="UP000242258">
    <property type="component" value="Unassembled WGS sequence"/>
</dbReference>
<dbReference type="OrthoDB" id="9794225at2"/>
<feature type="domain" description="Sodium/calcium exchanger membrane region" evidence="6">
    <location>
        <begin position="4"/>
        <end position="144"/>
    </location>
</feature>
<feature type="transmembrane region" description="Helical" evidence="5">
    <location>
        <begin position="274"/>
        <end position="290"/>
    </location>
</feature>
<dbReference type="NCBIfam" id="TIGR00367">
    <property type="entry name" value="calcium/sodium antiporter"/>
    <property type="match status" value="1"/>
</dbReference>
<evidence type="ECO:0000256" key="5">
    <source>
        <dbReference type="SAM" id="Phobius"/>
    </source>
</evidence>
<dbReference type="GO" id="GO:0005886">
    <property type="term" value="C:plasma membrane"/>
    <property type="evidence" value="ECO:0007669"/>
    <property type="project" value="TreeGrafter"/>
</dbReference>
<evidence type="ECO:0000256" key="1">
    <source>
        <dbReference type="ARBA" id="ARBA00004141"/>
    </source>
</evidence>
<dbReference type="Pfam" id="PF01699">
    <property type="entry name" value="Na_Ca_ex"/>
    <property type="match status" value="2"/>
</dbReference>
<keyword evidence="4 5" id="KW-0472">Membrane</keyword>
<evidence type="ECO:0000256" key="2">
    <source>
        <dbReference type="ARBA" id="ARBA00022692"/>
    </source>
</evidence>
<evidence type="ECO:0000259" key="6">
    <source>
        <dbReference type="Pfam" id="PF01699"/>
    </source>
</evidence>
<dbReference type="STRING" id="1628148.BI198_02695"/>
<dbReference type="GO" id="GO:0005262">
    <property type="term" value="F:calcium channel activity"/>
    <property type="evidence" value="ECO:0007669"/>
    <property type="project" value="TreeGrafter"/>
</dbReference>
<evidence type="ECO:0000313" key="8">
    <source>
        <dbReference type="Proteomes" id="UP000242258"/>
    </source>
</evidence>
<evidence type="ECO:0000256" key="3">
    <source>
        <dbReference type="ARBA" id="ARBA00022989"/>
    </source>
</evidence>
<organism evidence="7 8">
    <name type="scientific">Rheinheimera salexigens</name>
    <dbReference type="NCBI Taxonomy" id="1628148"/>
    <lineage>
        <taxon>Bacteria</taxon>
        <taxon>Pseudomonadati</taxon>
        <taxon>Pseudomonadota</taxon>
        <taxon>Gammaproteobacteria</taxon>
        <taxon>Chromatiales</taxon>
        <taxon>Chromatiaceae</taxon>
        <taxon>Rheinheimera</taxon>
    </lineage>
</organism>
<feature type="transmembrane region" description="Helical" evidence="5">
    <location>
        <begin position="168"/>
        <end position="192"/>
    </location>
</feature>
<comment type="caution">
    <text evidence="7">The sequence shown here is derived from an EMBL/GenBank/DDBJ whole genome shotgun (WGS) entry which is preliminary data.</text>
</comment>
<sequence length="321" mass="34253">MLIAIIVVFVGLVLLVWSADRLIYGAASVARYTRISPMLIGLTVIALGTSMPEILVSSIAAYKGHLSTAVGNALGSNITNILLVIGFAALLKPIRVTSLTIKREYPLLLASTFLGFYFLADHQLTQLEGLILLATFCCFIAFMVYCARTVKVDDPLLHNISHEESLPISLSQALFWLVLGMILLLAASQLLVHGAVYIARYVGVSDLVIGLTIVALSTSLPELATSIVGIIKGEVDLALGNIIGSNIINILAVLGLSAVIAPGAIDPQAGNQDAYIMIAATLVLLLMSLRPTSRPRLSKVEGLLLLTAFIGYQYYLFSSIA</sequence>
<feature type="domain" description="Sodium/calcium exchanger membrane region" evidence="6">
    <location>
        <begin position="173"/>
        <end position="317"/>
    </location>
</feature>
<comment type="subcellular location">
    <subcellularLocation>
        <location evidence="1">Membrane</location>
        <topology evidence="1">Multi-pass membrane protein</topology>
    </subcellularLocation>
</comment>
<feature type="transmembrane region" description="Helical" evidence="5">
    <location>
        <begin position="302"/>
        <end position="320"/>
    </location>
</feature>
<evidence type="ECO:0000256" key="4">
    <source>
        <dbReference type="ARBA" id="ARBA00023136"/>
    </source>
</evidence>
<dbReference type="Gene3D" id="1.20.1420.30">
    <property type="entry name" value="NCX, central ion-binding region"/>
    <property type="match status" value="1"/>
</dbReference>
<feature type="transmembrane region" description="Helical" evidence="5">
    <location>
        <begin position="237"/>
        <end position="262"/>
    </location>
</feature>
<gene>
    <name evidence="7" type="ORF">BI198_02695</name>
</gene>
<dbReference type="GO" id="GO:0008273">
    <property type="term" value="F:calcium, potassium:sodium antiporter activity"/>
    <property type="evidence" value="ECO:0007669"/>
    <property type="project" value="TreeGrafter"/>
</dbReference>
<feature type="transmembrane region" description="Helical" evidence="5">
    <location>
        <begin position="39"/>
        <end position="62"/>
    </location>
</feature>
<feature type="transmembrane region" description="Helical" evidence="5">
    <location>
        <begin position="74"/>
        <end position="91"/>
    </location>
</feature>
<keyword evidence="3 5" id="KW-1133">Transmembrane helix</keyword>
<dbReference type="EMBL" id="MKEK01000001">
    <property type="protein sequence ID" value="OEY70907.1"/>
    <property type="molecule type" value="Genomic_DNA"/>
</dbReference>
<feature type="transmembrane region" description="Helical" evidence="5">
    <location>
        <begin position="126"/>
        <end position="147"/>
    </location>
</feature>